<keyword evidence="3" id="KW-1185">Reference proteome</keyword>
<dbReference type="Pfam" id="PF09344">
    <property type="entry name" value="Cas_CT1975"/>
    <property type="match status" value="1"/>
</dbReference>
<dbReference type="EMBL" id="CP059693">
    <property type="protein sequence ID" value="WDE12326.1"/>
    <property type="molecule type" value="Genomic_DNA"/>
</dbReference>
<dbReference type="NCBIfam" id="TIGR01869">
    <property type="entry name" value="casC_Cse4"/>
    <property type="match status" value="1"/>
</dbReference>
<dbReference type="InterPro" id="IPR010148">
    <property type="entry name" value="CRISPR-assoc_prot_CT1975"/>
</dbReference>
<sequence length="357" mass="39625">MSQFIQLHLLTSYPPANLNRDDQGRPKTAKMGGSERLRVSSQSLKRNWRISDVFDDALKTEQTNRIGIRTKLLGVNIYKGLLNKAVKEKDAVKWAQLIASQFGKLKKEDKNDVLAGLEIEQLVHISQAENNAINALVETIATEQREPEKEELDLLRKSERDVDMALFGRMLASSPEFNVEAACQVAHAISVHPVIIEDDYFTAVDDLNNNEDTGAAHIGEAGFAAGLFYTYICINKTQLIENLDNDKALADKALAALTEAAVKVSPQGKQNSFATRAYASYVLAEMGEQQPRSLSASFLKAIDKQESDDFEVTAIARLRKQYQAFDDVYGQCADARYELSVAESKGKLTELLAFVSE</sequence>
<protein>
    <submittedName>
        <fullName evidence="2">Type I-E CRISPR-associated protein Cas7/Cse4/CasC</fullName>
    </submittedName>
</protein>
<name>A0ABY7VH17_9GAMM</name>
<feature type="region of interest" description="Disordered" evidence="1">
    <location>
        <begin position="16"/>
        <end position="36"/>
    </location>
</feature>
<proteinExistence type="predicted"/>
<evidence type="ECO:0000256" key="1">
    <source>
        <dbReference type="SAM" id="MobiDB-lite"/>
    </source>
</evidence>
<organism evidence="2 3">
    <name type="scientific">Thalassomonas haliotis</name>
    <dbReference type="NCBI Taxonomy" id="485448"/>
    <lineage>
        <taxon>Bacteria</taxon>
        <taxon>Pseudomonadati</taxon>
        <taxon>Pseudomonadota</taxon>
        <taxon>Gammaproteobacteria</taxon>
        <taxon>Alteromonadales</taxon>
        <taxon>Colwelliaceae</taxon>
        <taxon>Thalassomonas</taxon>
    </lineage>
</organism>
<accession>A0ABY7VH17</accession>
<dbReference type="Proteomes" id="UP001215231">
    <property type="component" value="Chromosome"/>
</dbReference>
<evidence type="ECO:0000313" key="3">
    <source>
        <dbReference type="Proteomes" id="UP001215231"/>
    </source>
</evidence>
<reference evidence="2 3" key="1">
    <citation type="journal article" date="2022" name="Mar. Drugs">
        <title>Bioassay-Guided Fractionation Leads to the Detection of Cholic Acid Generated by the Rare Thalassomonas sp.</title>
        <authorList>
            <person name="Pheiffer F."/>
            <person name="Schneider Y.K."/>
            <person name="Hansen E.H."/>
            <person name="Andersen J.H."/>
            <person name="Isaksson J."/>
            <person name="Busche T."/>
            <person name="R C."/>
            <person name="Kalinowski J."/>
            <person name="Zyl L.V."/>
            <person name="Trindade M."/>
        </authorList>
    </citation>
    <scope>NUCLEOTIDE SEQUENCE [LARGE SCALE GENOMIC DNA]</scope>
    <source>
        <strain evidence="2 3">A5K-61T</strain>
    </source>
</reference>
<evidence type="ECO:0000313" key="2">
    <source>
        <dbReference type="EMBL" id="WDE12326.1"/>
    </source>
</evidence>
<gene>
    <name evidence="2" type="primary">cas7e</name>
    <name evidence="2" type="ORF">H3N35_02240</name>
</gene>
<dbReference type="RefSeq" id="WP_274052600.1">
    <property type="nucleotide sequence ID" value="NZ_CP059693.1"/>
</dbReference>